<name>A0A2K8KP67_9GAMM</name>
<dbReference type="PANTHER" id="PTHR38764">
    <property type="entry name" value="ACYL CARRIER PROTEIN PHOSPHODIESTERASE"/>
    <property type="match status" value="1"/>
</dbReference>
<dbReference type="Proteomes" id="UP000229757">
    <property type="component" value="Chromosome"/>
</dbReference>
<accession>A0A2K8KP67</accession>
<keyword evidence="6" id="KW-1185">Reference proteome</keyword>
<keyword evidence="4" id="KW-0275">Fatty acid biosynthesis</keyword>
<keyword evidence="2 5" id="KW-0378">Hydrolase</keyword>
<dbReference type="OrthoDB" id="8442777at2"/>
<protein>
    <submittedName>
        <fullName evidence="5">Acyl carrier protein phosphodiesterase</fullName>
        <ecNumber evidence="5">3.1.4.14</ecNumber>
    </submittedName>
</protein>
<evidence type="ECO:0000313" key="5">
    <source>
        <dbReference type="EMBL" id="ATX75671.1"/>
    </source>
</evidence>
<organism evidence="5 6">
    <name type="scientific">Reinekea forsetii</name>
    <dbReference type="NCBI Taxonomy" id="1336806"/>
    <lineage>
        <taxon>Bacteria</taxon>
        <taxon>Pseudomonadati</taxon>
        <taxon>Pseudomonadota</taxon>
        <taxon>Gammaproteobacteria</taxon>
        <taxon>Oceanospirillales</taxon>
        <taxon>Saccharospirillaceae</taxon>
        <taxon>Reinekea</taxon>
    </lineage>
</organism>
<evidence type="ECO:0000256" key="3">
    <source>
        <dbReference type="ARBA" id="ARBA00023098"/>
    </source>
</evidence>
<keyword evidence="1" id="KW-0444">Lipid biosynthesis</keyword>
<gene>
    <name evidence="5" type="ORF">REIFOR_00501</name>
</gene>
<dbReference type="InterPro" id="IPR007431">
    <property type="entry name" value="ACP_PD"/>
</dbReference>
<evidence type="ECO:0000256" key="1">
    <source>
        <dbReference type="ARBA" id="ARBA00022516"/>
    </source>
</evidence>
<dbReference type="PANTHER" id="PTHR38764:SF1">
    <property type="entry name" value="ACYL CARRIER PROTEIN PHOSPHODIESTERASE"/>
    <property type="match status" value="1"/>
</dbReference>
<keyword evidence="3" id="KW-0443">Lipid metabolism</keyword>
<dbReference type="RefSeq" id="WP_100256057.1">
    <property type="nucleotide sequence ID" value="NZ_CP011797.1"/>
</dbReference>
<evidence type="ECO:0000256" key="4">
    <source>
        <dbReference type="ARBA" id="ARBA00023160"/>
    </source>
</evidence>
<dbReference type="GO" id="GO:0008770">
    <property type="term" value="F:[acyl-carrier-protein] phosphodiesterase activity"/>
    <property type="evidence" value="ECO:0007669"/>
    <property type="project" value="UniProtKB-EC"/>
</dbReference>
<evidence type="ECO:0000313" key="6">
    <source>
        <dbReference type="Proteomes" id="UP000229757"/>
    </source>
</evidence>
<dbReference type="KEGG" id="rfo:REIFOR_00501"/>
<dbReference type="EMBL" id="CP011797">
    <property type="protein sequence ID" value="ATX75671.1"/>
    <property type="molecule type" value="Genomic_DNA"/>
</dbReference>
<proteinExistence type="predicted"/>
<evidence type="ECO:0000256" key="2">
    <source>
        <dbReference type="ARBA" id="ARBA00022801"/>
    </source>
</evidence>
<reference evidence="5 6" key="1">
    <citation type="journal article" date="2017" name="Environ. Microbiol.">
        <title>Genomic and physiological analyses of 'Reinekea forsetii' reveal a versatile opportunistic lifestyle during spring algae blooms.</title>
        <authorList>
            <person name="Avci B."/>
            <person name="Hahnke R.L."/>
            <person name="Chafee M."/>
            <person name="Fischer T."/>
            <person name="Gruber-Vodicka H."/>
            <person name="Tegetmeyer H.E."/>
            <person name="Harder J."/>
            <person name="Fuchs B.M."/>
            <person name="Amann R.I."/>
            <person name="Teeling H."/>
        </authorList>
    </citation>
    <scope>NUCLEOTIDE SEQUENCE [LARGE SCALE GENOMIC DNA]</scope>
    <source>
        <strain evidence="5 6">Hel1_31_D35</strain>
    </source>
</reference>
<keyword evidence="4" id="KW-0276">Fatty acid metabolism</keyword>
<dbReference type="EC" id="3.1.4.14" evidence="5"/>
<dbReference type="AlphaFoldDB" id="A0A2K8KP67"/>
<dbReference type="Pfam" id="PF04336">
    <property type="entry name" value="ACP_PD"/>
    <property type="match status" value="1"/>
</dbReference>
<dbReference type="GO" id="GO:0006633">
    <property type="term" value="P:fatty acid biosynthetic process"/>
    <property type="evidence" value="ECO:0007669"/>
    <property type="project" value="UniProtKB-KW"/>
</dbReference>
<sequence length="195" mass="22830">MNFLGHCLFSDDTPAALAGSLWPDFARRPEPSTCSAGFLQHFDRHQWIDKTTDHHPLLEPLRIELRPVFRKTTPIVIDMMLDHHLAQHWARYHALALPAFAENAYHQLQRFDELTWSPRFERTLFWMTQQDWFVSYASSVGIQQALSGMAKRIRFDNPMVEHSLVAVHQTNLFVDTLDLFIEHLLTQTRTHETPE</sequence>